<keyword evidence="4" id="KW-1185">Reference proteome</keyword>
<organism evidence="3 4">
    <name type="scientific">Deinococcus oregonensis</name>
    <dbReference type="NCBI Taxonomy" id="1805970"/>
    <lineage>
        <taxon>Bacteria</taxon>
        <taxon>Thermotogati</taxon>
        <taxon>Deinococcota</taxon>
        <taxon>Deinococci</taxon>
        <taxon>Deinococcales</taxon>
        <taxon>Deinococcaceae</taxon>
        <taxon>Deinococcus</taxon>
    </lineage>
</organism>
<keyword evidence="2" id="KW-0812">Transmembrane</keyword>
<evidence type="ECO:0008006" key="5">
    <source>
        <dbReference type="Google" id="ProtNLM"/>
    </source>
</evidence>
<evidence type="ECO:0000256" key="1">
    <source>
        <dbReference type="SAM" id="MobiDB-lite"/>
    </source>
</evidence>
<dbReference type="RefSeq" id="WP_380009925.1">
    <property type="nucleotide sequence ID" value="NZ_JBHLYR010000033.1"/>
</dbReference>
<feature type="region of interest" description="Disordered" evidence="1">
    <location>
        <begin position="76"/>
        <end position="101"/>
    </location>
</feature>
<gene>
    <name evidence="3" type="ORF">ACFFLM_11725</name>
</gene>
<accession>A0ABV6AYR2</accession>
<feature type="region of interest" description="Disordered" evidence="1">
    <location>
        <begin position="150"/>
        <end position="175"/>
    </location>
</feature>
<evidence type="ECO:0000256" key="2">
    <source>
        <dbReference type="SAM" id="Phobius"/>
    </source>
</evidence>
<protein>
    <recommendedName>
        <fullName evidence="5">SHOCT domain-containing protein</fullName>
    </recommendedName>
</protein>
<evidence type="ECO:0000313" key="4">
    <source>
        <dbReference type="Proteomes" id="UP001589733"/>
    </source>
</evidence>
<proteinExistence type="predicted"/>
<keyword evidence="2" id="KW-1133">Transmembrane helix</keyword>
<name>A0ABV6AYR2_9DEIO</name>
<comment type="caution">
    <text evidence="3">The sequence shown here is derived from an EMBL/GenBank/DDBJ whole genome shotgun (WGS) entry which is preliminary data.</text>
</comment>
<dbReference type="Proteomes" id="UP001589733">
    <property type="component" value="Unassembled WGS sequence"/>
</dbReference>
<keyword evidence="2" id="KW-0472">Membrane</keyword>
<feature type="compositionally biased region" description="Basic and acidic residues" evidence="1">
    <location>
        <begin position="159"/>
        <end position="175"/>
    </location>
</feature>
<evidence type="ECO:0000313" key="3">
    <source>
        <dbReference type="EMBL" id="MFB9992637.1"/>
    </source>
</evidence>
<sequence>MDVIINNATPAQITAQPAQTYAPIQGVPYGYGPQGYQQYGDRDGPGFGFFALLGLGIFLFARARRKRQMWRHRMGRNGMGSGGPQQALAGASAAWGKPDMDKSDMADEWRENFRRGKQKFFSDGALSIARERYAKGEINADEYQSLTKTLMGDGGAADKGADKGTEPKTDPDKLI</sequence>
<reference evidence="3 4" key="1">
    <citation type="submission" date="2024-09" db="EMBL/GenBank/DDBJ databases">
        <authorList>
            <person name="Sun Q."/>
            <person name="Mori K."/>
        </authorList>
    </citation>
    <scope>NUCLEOTIDE SEQUENCE [LARGE SCALE GENOMIC DNA]</scope>
    <source>
        <strain evidence="3 4">JCM 13503</strain>
    </source>
</reference>
<dbReference type="EMBL" id="JBHLYR010000033">
    <property type="protein sequence ID" value="MFB9992637.1"/>
    <property type="molecule type" value="Genomic_DNA"/>
</dbReference>
<feature type="transmembrane region" description="Helical" evidence="2">
    <location>
        <begin position="46"/>
        <end position="63"/>
    </location>
</feature>